<keyword evidence="3" id="KW-1185">Reference proteome</keyword>
<dbReference type="AlphaFoldDB" id="A0A9P9E7A9"/>
<proteinExistence type="predicted"/>
<accession>A0A9P9E7A9</accession>
<name>A0A9P9E7A9_9HYPO</name>
<protein>
    <submittedName>
        <fullName evidence="2">Uncharacterized protein</fullName>
    </submittedName>
</protein>
<dbReference type="EMBL" id="JAGMUU010000018">
    <property type="protein sequence ID" value="KAH7133215.1"/>
    <property type="molecule type" value="Genomic_DNA"/>
</dbReference>
<evidence type="ECO:0000256" key="1">
    <source>
        <dbReference type="SAM" id="MobiDB-lite"/>
    </source>
</evidence>
<feature type="compositionally biased region" description="Basic residues" evidence="1">
    <location>
        <begin position="183"/>
        <end position="194"/>
    </location>
</feature>
<evidence type="ECO:0000313" key="3">
    <source>
        <dbReference type="Proteomes" id="UP000717696"/>
    </source>
</evidence>
<comment type="caution">
    <text evidence="2">The sequence shown here is derived from an EMBL/GenBank/DDBJ whole genome shotgun (WGS) entry which is preliminary data.</text>
</comment>
<feature type="compositionally biased region" description="Polar residues" evidence="1">
    <location>
        <begin position="201"/>
        <end position="210"/>
    </location>
</feature>
<feature type="region of interest" description="Disordered" evidence="1">
    <location>
        <begin position="177"/>
        <end position="210"/>
    </location>
</feature>
<sequence>MQRQLRSCQTAKLSAPATWCLMGANFGCLLSLRCEHYHGKIREIPPTITNQHQSEDGHIGDRPTYPACNQGTVPRPLKKGPEWVMEIQTGAGERRERKIEPLHRVRLVSHAVCHPVRSTFLGTSPGNLEWIRLFCIAWVEGEKEGRREDGGSKTRLLSPLFLSFFSDSESFFALFHSPPTRQSSKKRNRPGRKKQGPELSATRSASVLAF</sequence>
<reference evidence="2" key="1">
    <citation type="journal article" date="2021" name="Nat. Commun.">
        <title>Genetic determinants of endophytism in the Arabidopsis root mycobiome.</title>
        <authorList>
            <person name="Mesny F."/>
            <person name="Miyauchi S."/>
            <person name="Thiergart T."/>
            <person name="Pickel B."/>
            <person name="Atanasova L."/>
            <person name="Karlsson M."/>
            <person name="Huettel B."/>
            <person name="Barry K.W."/>
            <person name="Haridas S."/>
            <person name="Chen C."/>
            <person name="Bauer D."/>
            <person name="Andreopoulos W."/>
            <person name="Pangilinan J."/>
            <person name="LaButti K."/>
            <person name="Riley R."/>
            <person name="Lipzen A."/>
            <person name="Clum A."/>
            <person name="Drula E."/>
            <person name="Henrissat B."/>
            <person name="Kohler A."/>
            <person name="Grigoriev I.V."/>
            <person name="Martin F.M."/>
            <person name="Hacquard S."/>
        </authorList>
    </citation>
    <scope>NUCLEOTIDE SEQUENCE</scope>
    <source>
        <strain evidence="2">MPI-CAGE-AT-0021</strain>
    </source>
</reference>
<gene>
    <name evidence="2" type="ORF">B0J13DRAFT_96067</name>
</gene>
<dbReference type="Proteomes" id="UP000717696">
    <property type="component" value="Unassembled WGS sequence"/>
</dbReference>
<evidence type="ECO:0000313" key="2">
    <source>
        <dbReference type="EMBL" id="KAH7133215.1"/>
    </source>
</evidence>
<organism evidence="2 3">
    <name type="scientific">Dactylonectria estremocensis</name>
    <dbReference type="NCBI Taxonomy" id="1079267"/>
    <lineage>
        <taxon>Eukaryota</taxon>
        <taxon>Fungi</taxon>
        <taxon>Dikarya</taxon>
        <taxon>Ascomycota</taxon>
        <taxon>Pezizomycotina</taxon>
        <taxon>Sordariomycetes</taxon>
        <taxon>Hypocreomycetidae</taxon>
        <taxon>Hypocreales</taxon>
        <taxon>Nectriaceae</taxon>
        <taxon>Dactylonectria</taxon>
    </lineage>
</organism>